<dbReference type="AlphaFoldDB" id="A0A3B0XGV1"/>
<reference evidence="1" key="1">
    <citation type="submission" date="2018-06" db="EMBL/GenBank/DDBJ databases">
        <authorList>
            <person name="Zhirakovskaya E."/>
        </authorList>
    </citation>
    <scope>NUCLEOTIDE SEQUENCE</scope>
</reference>
<dbReference type="SUPFAM" id="SSF50475">
    <property type="entry name" value="FMN-binding split barrel"/>
    <property type="match status" value="2"/>
</dbReference>
<protein>
    <recommendedName>
        <fullName evidence="2">Iron-sulfur binding protein YPO1417</fullName>
    </recommendedName>
</protein>
<sequence>MTDNPTYHSPYHSGEIQVQRKLGTSEMAKKSARMITPGIPPGAISFIEKQPMAIIGSLDLNGRVWTSVLLGLPGFIQVTGESTIELHVNSLCLNKDDPLWQNIKHHPYIGMIIIETGSRRRLRINGRLNETDHNKIEPNKLEPNKTNNNATEYRYQVLIDQAFPNCAKYIQKRHIKKAALFQNKKHSADKTGEQLQTQQLQLISAADTFFVSSIYTDNSGTDKTLDTSHRGGTPGFIEILNSRQLRIPDYPGNNLFNTLGNFLTNPRAGLVFIDFENKKLLQLSGQAKIIWRIDNTSLKTAGSLRHWEFTVERWRESVIPFDIEWAFLQASAFNP</sequence>
<dbReference type="PANTHER" id="PTHR42815:SF2">
    <property type="entry name" value="FAD-BINDING, PUTATIVE (AFU_ORTHOLOGUE AFUA_6G07600)-RELATED"/>
    <property type="match status" value="1"/>
</dbReference>
<dbReference type="PANTHER" id="PTHR42815">
    <property type="entry name" value="FAD-BINDING, PUTATIVE (AFU_ORTHOLOGUE AFUA_6G07600)-RELATED"/>
    <property type="match status" value="1"/>
</dbReference>
<dbReference type="InterPro" id="IPR012349">
    <property type="entry name" value="Split_barrel_FMN-bd"/>
</dbReference>
<proteinExistence type="predicted"/>
<evidence type="ECO:0000313" key="1">
    <source>
        <dbReference type="EMBL" id="VAW67545.1"/>
    </source>
</evidence>
<dbReference type="EMBL" id="UOFI01000101">
    <property type="protein sequence ID" value="VAW67545.1"/>
    <property type="molecule type" value="Genomic_DNA"/>
</dbReference>
<organism evidence="1">
    <name type="scientific">hydrothermal vent metagenome</name>
    <dbReference type="NCBI Taxonomy" id="652676"/>
    <lineage>
        <taxon>unclassified sequences</taxon>
        <taxon>metagenomes</taxon>
        <taxon>ecological metagenomes</taxon>
    </lineage>
</organism>
<gene>
    <name evidence="1" type="ORF">MNBD_GAMMA09-2264</name>
</gene>
<dbReference type="Gene3D" id="2.30.110.10">
    <property type="entry name" value="Electron Transport, Fmn-binding Protein, Chain A"/>
    <property type="match status" value="2"/>
</dbReference>
<accession>A0A3B0XGV1</accession>
<name>A0A3B0XGV1_9ZZZZ</name>
<evidence type="ECO:0008006" key="2">
    <source>
        <dbReference type="Google" id="ProtNLM"/>
    </source>
</evidence>